<dbReference type="Proteomes" id="UP001501752">
    <property type="component" value="Unassembled WGS sequence"/>
</dbReference>
<name>A0ABP9EJI8_9ACTN</name>
<dbReference type="RefSeq" id="WP_345700961.1">
    <property type="nucleotide sequence ID" value="NZ_BAABIS010000001.1"/>
</dbReference>
<sequence>MPSHRWIVSELPAVPPQSAQPAASEIVAGCHGRLRGPYTGVDTVLRAVLPEAVRRWPDLVDFHRVELLYGMPDLADLIGPAPQTLAIESTFEERTRFFGAGMIRCMSQGVVSFLIAHAARLHTAG</sequence>
<dbReference type="EMBL" id="BAABIS010000001">
    <property type="protein sequence ID" value="GAA4880023.1"/>
    <property type="molecule type" value="Genomic_DNA"/>
</dbReference>
<reference evidence="2" key="1">
    <citation type="journal article" date="2019" name="Int. J. Syst. Evol. Microbiol.">
        <title>The Global Catalogue of Microorganisms (GCM) 10K type strain sequencing project: providing services to taxonomists for standard genome sequencing and annotation.</title>
        <authorList>
            <consortium name="The Broad Institute Genomics Platform"/>
            <consortium name="The Broad Institute Genome Sequencing Center for Infectious Disease"/>
            <person name="Wu L."/>
            <person name="Ma J."/>
        </authorList>
    </citation>
    <scope>NUCLEOTIDE SEQUENCE [LARGE SCALE GENOMIC DNA]</scope>
    <source>
        <strain evidence="2">JCM 13006</strain>
    </source>
</reference>
<comment type="caution">
    <text evidence="1">The sequence shown here is derived from an EMBL/GenBank/DDBJ whole genome shotgun (WGS) entry which is preliminary data.</text>
</comment>
<accession>A0ABP9EJI8</accession>
<gene>
    <name evidence="1" type="ORF">GCM10023235_70400</name>
</gene>
<organism evidence="1 2">
    <name type="scientific">Kitasatospora terrestris</name>
    <dbReference type="NCBI Taxonomy" id="258051"/>
    <lineage>
        <taxon>Bacteria</taxon>
        <taxon>Bacillati</taxon>
        <taxon>Actinomycetota</taxon>
        <taxon>Actinomycetes</taxon>
        <taxon>Kitasatosporales</taxon>
        <taxon>Streptomycetaceae</taxon>
        <taxon>Kitasatospora</taxon>
    </lineage>
</organism>
<evidence type="ECO:0000313" key="1">
    <source>
        <dbReference type="EMBL" id="GAA4880023.1"/>
    </source>
</evidence>
<proteinExistence type="predicted"/>
<evidence type="ECO:0000313" key="2">
    <source>
        <dbReference type="Proteomes" id="UP001501752"/>
    </source>
</evidence>
<protein>
    <submittedName>
        <fullName evidence="1">Uncharacterized protein</fullName>
    </submittedName>
</protein>
<keyword evidence="2" id="KW-1185">Reference proteome</keyword>